<dbReference type="Proteomes" id="UP000680067">
    <property type="component" value="Unassembled WGS sequence"/>
</dbReference>
<evidence type="ECO:0000259" key="8">
    <source>
        <dbReference type="Pfam" id="PF02706"/>
    </source>
</evidence>
<dbReference type="InterPro" id="IPR003856">
    <property type="entry name" value="LPS_length_determ_N"/>
</dbReference>
<comment type="subcellular location">
    <subcellularLocation>
        <location evidence="1">Cell membrane</location>
        <topology evidence="1">Multi-pass membrane protein</topology>
    </subcellularLocation>
</comment>
<name>A0A941I8H4_9BURK</name>
<evidence type="ECO:0000256" key="3">
    <source>
        <dbReference type="ARBA" id="ARBA00022692"/>
    </source>
</evidence>
<evidence type="ECO:0000259" key="9">
    <source>
        <dbReference type="Pfam" id="PF13807"/>
    </source>
</evidence>
<dbReference type="InterPro" id="IPR050445">
    <property type="entry name" value="Bact_polysacc_biosynth/exp"/>
</dbReference>
<feature type="coiled-coil region" evidence="6">
    <location>
        <begin position="185"/>
        <end position="219"/>
    </location>
</feature>
<feature type="transmembrane region" description="Helical" evidence="7">
    <location>
        <begin position="367"/>
        <end position="386"/>
    </location>
</feature>
<dbReference type="AlphaFoldDB" id="A0A941I8H4"/>
<dbReference type="Pfam" id="PF13807">
    <property type="entry name" value="GNVR"/>
    <property type="match status" value="1"/>
</dbReference>
<keyword evidence="3 7" id="KW-0812">Transmembrane</keyword>
<feature type="domain" description="Polysaccharide chain length determinant N-terminal" evidence="8">
    <location>
        <begin position="22"/>
        <end position="120"/>
    </location>
</feature>
<feature type="transmembrane region" description="Helical" evidence="7">
    <location>
        <begin position="39"/>
        <end position="57"/>
    </location>
</feature>
<comment type="caution">
    <text evidence="10">The sequence shown here is derived from an EMBL/GenBank/DDBJ whole genome shotgun (WGS) entry which is preliminary data.</text>
</comment>
<evidence type="ECO:0000256" key="7">
    <source>
        <dbReference type="SAM" id="Phobius"/>
    </source>
</evidence>
<dbReference type="GO" id="GO:0005886">
    <property type="term" value="C:plasma membrane"/>
    <property type="evidence" value="ECO:0007669"/>
    <property type="project" value="UniProtKB-SubCell"/>
</dbReference>
<evidence type="ECO:0000256" key="4">
    <source>
        <dbReference type="ARBA" id="ARBA00022989"/>
    </source>
</evidence>
<evidence type="ECO:0000313" key="11">
    <source>
        <dbReference type="Proteomes" id="UP000680067"/>
    </source>
</evidence>
<dbReference type="Pfam" id="PF02706">
    <property type="entry name" value="Wzz"/>
    <property type="match status" value="1"/>
</dbReference>
<evidence type="ECO:0000256" key="6">
    <source>
        <dbReference type="SAM" id="Coils"/>
    </source>
</evidence>
<dbReference type="PANTHER" id="PTHR32309">
    <property type="entry name" value="TYROSINE-PROTEIN KINASE"/>
    <property type="match status" value="1"/>
</dbReference>
<evidence type="ECO:0000256" key="5">
    <source>
        <dbReference type="ARBA" id="ARBA00023136"/>
    </source>
</evidence>
<keyword evidence="4 7" id="KW-1133">Transmembrane helix</keyword>
<keyword evidence="2" id="KW-1003">Cell membrane</keyword>
<reference evidence="10" key="1">
    <citation type="submission" date="2021-04" db="EMBL/GenBank/DDBJ databases">
        <title>novel species isolated from subtropical streams in China.</title>
        <authorList>
            <person name="Lu H."/>
        </authorList>
    </citation>
    <scope>NUCLEOTIDE SEQUENCE</scope>
    <source>
        <strain evidence="10">LFS511W</strain>
    </source>
</reference>
<proteinExistence type="predicted"/>
<dbReference type="EMBL" id="JAGSPN010000015">
    <property type="protein sequence ID" value="MBR7783879.1"/>
    <property type="molecule type" value="Genomic_DNA"/>
</dbReference>
<gene>
    <name evidence="10" type="ORF">KDM89_17165</name>
</gene>
<keyword evidence="11" id="KW-1185">Reference proteome</keyword>
<sequence>MSTLEKENKQNLDDMNISNENDINAIYLLIIIAKHKFKILTFPIIFGILAYGVSLLIPNTYRANTKILPPQQSQSTASAMLSQLGGLAGSAGAALGIKNPNELYIALLKSRYLNDKLIQKFDLQKKYDQKYMENTRTILSSRSSISSGKDGIISIDFDDHDPHFAAEIANAYVQELTELTSKLALTEASQRRVFYETQLERAKNNLSELEKTLSSSIEENGVTSVDITSKVTLETIAKLRAAISLKQIQLKSLESFVTPNSPQYKRVNQEILGMQEELSKLENGSYNTSKSSENLTLGKHAINKEKIIKNNNNLQLLRDLKYYQMLHEMLSKQYEIARLDEAKDIPLIQILDKAIDPEIKVKPQRSLIAIIFAMFGLLLGIGTAFLSERSVSSSSTQKIRDLKNI</sequence>
<evidence type="ECO:0000256" key="1">
    <source>
        <dbReference type="ARBA" id="ARBA00004651"/>
    </source>
</evidence>
<dbReference type="RefSeq" id="WP_212689148.1">
    <property type="nucleotide sequence ID" value="NZ_JAGSPN010000015.1"/>
</dbReference>
<dbReference type="GO" id="GO:0004713">
    <property type="term" value="F:protein tyrosine kinase activity"/>
    <property type="evidence" value="ECO:0007669"/>
    <property type="project" value="TreeGrafter"/>
</dbReference>
<accession>A0A941I8H4</accession>
<dbReference type="PANTHER" id="PTHR32309:SF13">
    <property type="entry name" value="FERRIC ENTEROBACTIN TRANSPORT PROTEIN FEPE"/>
    <property type="match status" value="1"/>
</dbReference>
<keyword evidence="6" id="KW-0175">Coiled coil</keyword>
<evidence type="ECO:0000256" key="2">
    <source>
        <dbReference type="ARBA" id="ARBA00022475"/>
    </source>
</evidence>
<keyword evidence="5 7" id="KW-0472">Membrane</keyword>
<feature type="domain" description="Tyrosine-protein kinase G-rich" evidence="9">
    <location>
        <begin position="312"/>
        <end position="386"/>
    </location>
</feature>
<organism evidence="10 11">
    <name type="scientific">Undibacterium luofuense</name>
    <dbReference type="NCBI Taxonomy" id="2828733"/>
    <lineage>
        <taxon>Bacteria</taxon>
        <taxon>Pseudomonadati</taxon>
        <taxon>Pseudomonadota</taxon>
        <taxon>Betaproteobacteria</taxon>
        <taxon>Burkholderiales</taxon>
        <taxon>Oxalobacteraceae</taxon>
        <taxon>Undibacterium</taxon>
    </lineage>
</organism>
<protein>
    <submittedName>
        <fullName evidence="10">Lipopolysaccharide biosynthesis protein</fullName>
    </submittedName>
</protein>
<evidence type="ECO:0000313" key="10">
    <source>
        <dbReference type="EMBL" id="MBR7783879.1"/>
    </source>
</evidence>
<dbReference type="InterPro" id="IPR032807">
    <property type="entry name" value="GNVR"/>
</dbReference>